<evidence type="ECO:0000256" key="2">
    <source>
        <dbReference type="SAM" id="Phobius"/>
    </source>
</evidence>
<feature type="chain" id="PRO_5014387730" evidence="3">
    <location>
        <begin position="34"/>
        <end position="738"/>
    </location>
</feature>
<gene>
    <name evidence="4" type="ORF">L207DRAFT_176249</name>
</gene>
<dbReference type="EMBL" id="KZ613958">
    <property type="protein sequence ID" value="PMD32562.1"/>
    <property type="molecule type" value="Genomic_DNA"/>
</dbReference>
<keyword evidence="5" id="KW-1185">Reference proteome</keyword>
<keyword evidence="2" id="KW-1133">Transmembrane helix</keyword>
<evidence type="ECO:0000313" key="4">
    <source>
        <dbReference type="EMBL" id="PMD32562.1"/>
    </source>
</evidence>
<sequence length="738" mass="81670">MAKDGGPSKLSPSGFKSICALLVIVATCVPANAQPDSTICCLKAARENWNSSSTVLPWDSCAFGASYISGSIAPGQVPQVTATMSFCKQACPGYRLSNLSEWLLLLTTWVIPAIALLIICSTGECERADERQFVTPQEVPTSWRFRYWVVDPLNDMMNTIFKRIPYNIVEFTGILGDPASAIRGAFSEIALDVRVVSKLSQGMEFDKMMKALAMVAGQTKFDENTEIMLTTVILSKALLVSTAHLKPTPNVLNLREQLEKLNDQPRRLFVNEKFRDKVIEQLRPAMISPTPLSTDDLKLWLDAFYNCLEDDMKSAPIVVQKEDVEAANSADEHYVPRQLMNAIHDILHPSKGSEISPMKPNDTQHEDKQGNKIQSIATEKEVTNATGVPRVITIFEKSEWAKSLRMGIKVGLKGRVDFMKALVVPVALGLVATAGSFYTAYTTLGDNDTAHSLAYGTWYSWIIVLAVASNCYIATANPGLVKLALQHDVYLSDVTVPLRERAHNTRRWTVWLKYIGCETEDDGPPPSAPVERLKRVGSRVLSFPFKQTPTHSPPPQGIRGKTNFLLHLILKQFAGWLCIALPCACAASISYTTPTVGLGCRSFNHLLYGVLTLAISAVAVTRAYLSYYPQGYKTLVLFRALYIFGLGINNIVLIFGTLFHLIGLYRSCFCAVLGVSGDFLLQISAITALDVANAKKFWLPVGYMDFGFVWLVCCIAVGCRGYIHFYIKLFFEEEAEEE</sequence>
<feature type="transmembrane region" description="Helical" evidence="2">
    <location>
        <begin position="418"/>
        <end position="438"/>
    </location>
</feature>
<feature type="signal peptide" evidence="3">
    <location>
        <begin position="1"/>
        <end position="33"/>
    </location>
</feature>
<keyword evidence="2" id="KW-0472">Membrane</keyword>
<organism evidence="4 5">
    <name type="scientific">Hyaloscypha variabilis (strain UAMH 11265 / GT02V1 / F)</name>
    <name type="common">Meliniomyces variabilis</name>
    <dbReference type="NCBI Taxonomy" id="1149755"/>
    <lineage>
        <taxon>Eukaryota</taxon>
        <taxon>Fungi</taxon>
        <taxon>Dikarya</taxon>
        <taxon>Ascomycota</taxon>
        <taxon>Pezizomycotina</taxon>
        <taxon>Leotiomycetes</taxon>
        <taxon>Helotiales</taxon>
        <taxon>Hyaloscyphaceae</taxon>
        <taxon>Hyaloscypha</taxon>
        <taxon>Hyaloscypha variabilis</taxon>
    </lineage>
</organism>
<feature type="transmembrane region" description="Helical" evidence="2">
    <location>
        <begin position="701"/>
        <end position="723"/>
    </location>
</feature>
<dbReference type="Proteomes" id="UP000235786">
    <property type="component" value="Unassembled WGS sequence"/>
</dbReference>
<name>A0A2J6R219_HYAVF</name>
<evidence type="ECO:0000313" key="5">
    <source>
        <dbReference type="Proteomes" id="UP000235786"/>
    </source>
</evidence>
<evidence type="ECO:0000256" key="3">
    <source>
        <dbReference type="SAM" id="SignalP"/>
    </source>
</evidence>
<keyword evidence="3" id="KW-0732">Signal</keyword>
<feature type="transmembrane region" description="Helical" evidence="2">
    <location>
        <begin position="458"/>
        <end position="475"/>
    </location>
</feature>
<dbReference type="OrthoDB" id="5392263at2759"/>
<reference evidence="4 5" key="1">
    <citation type="submission" date="2016-04" db="EMBL/GenBank/DDBJ databases">
        <title>A degradative enzymes factory behind the ericoid mycorrhizal symbiosis.</title>
        <authorList>
            <consortium name="DOE Joint Genome Institute"/>
            <person name="Martino E."/>
            <person name="Morin E."/>
            <person name="Grelet G."/>
            <person name="Kuo A."/>
            <person name="Kohler A."/>
            <person name="Daghino S."/>
            <person name="Barry K."/>
            <person name="Choi C."/>
            <person name="Cichocki N."/>
            <person name="Clum A."/>
            <person name="Copeland A."/>
            <person name="Hainaut M."/>
            <person name="Haridas S."/>
            <person name="Labutti K."/>
            <person name="Lindquist E."/>
            <person name="Lipzen A."/>
            <person name="Khouja H.-R."/>
            <person name="Murat C."/>
            <person name="Ohm R."/>
            <person name="Olson A."/>
            <person name="Spatafora J."/>
            <person name="Veneault-Fourrey C."/>
            <person name="Henrissat B."/>
            <person name="Grigoriev I."/>
            <person name="Martin F."/>
            <person name="Perotto S."/>
        </authorList>
    </citation>
    <scope>NUCLEOTIDE SEQUENCE [LARGE SCALE GENOMIC DNA]</scope>
    <source>
        <strain evidence="4 5">F</strain>
    </source>
</reference>
<keyword evidence="2" id="KW-0812">Transmembrane</keyword>
<feature type="region of interest" description="Disordered" evidence="1">
    <location>
        <begin position="350"/>
        <end position="370"/>
    </location>
</feature>
<feature type="transmembrane region" description="Helical" evidence="2">
    <location>
        <begin position="102"/>
        <end position="121"/>
    </location>
</feature>
<evidence type="ECO:0000256" key="1">
    <source>
        <dbReference type="SAM" id="MobiDB-lite"/>
    </source>
</evidence>
<accession>A0A2J6R219</accession>
<feature type="transmembrane region" description="Helical" evidence="2">
    <location>
        <begin position="664"/>
        <end position="689"/>
    </location>
</feature>
<dbReference type="AlphaFoldDB" id="A0A2J6R219"/>
<protein>
    <submittedName>
        <fullName evidence="4">Uncharacterized protein</fullName>
    </submittedName>
</protein>
<proteinExistence type="predicted"/>
<feature type="transmembrane region" description="Helical" evidence="2">
    <location>
        <begin position="605"/>
        <end position="625"/>
    </location>
</feature>
<feature type="transmembrane region" description="Helical" evidence="2">
    <location>
        <begin position="637"/>
        <end position="658"/>
    </location>
</feature>